<evidence type="ECO:0000313" key="3">
    <source>
        <dbReference type="Proteomes" id="UP000265618"/>
    </source>
</evidence>
<dbReference type="AlphaFoldDB" id="A0A9K3D5V1"/>
<feature type="non-terminal residue" evidence="2">
    <location>
        <position position="1"/>
    </location>
</feature>
<organism evidence="2 3">
    <name type="scientific">Kipferlia bialata</name>
    <dbReference type="NCBI Taxonomy" id="797122"/>
    <lineage>
        <taxon>Eukaryota</taxon>
        <taxon>Metamonada</taxon>
        <taxon>Carpediemonas-like organisms</taxon>
        <taxon>Kipferlia</taxon>
    </lineage>
</organism>
<evidence type="ECO:0000256" key="1">
    <source>
        <dbReference type="SAM" id="MobiDB-lite"/>
    </source>
</evidence>
<feature type="region of interest" description="Disordered" evidence="1">
    <location>
        <begin position="1"/>
        <end position="23"/>
    </location>
</feature>
<keyword evidence="3" id="KW-1185">Reference proteome</keyword>
<sequence length="121" mass="13534">MSESGPASPSSPDSHDHSVGGTLRPFPLALQQVLKGLVTAYVKEEDETKVEDPLLFATEFMVKAYVSIRGDQDEMWGRFRVQFTETMLHTIIRDFVSLYNDDIVATGLIDTRTVRRVAESA</sequence>
<gene>
    <name evidence="2" type="ORF">KIPB_011599</name>
</gene>
<protein>
    <submittedName>
        <fullName evidence="2">Uncharacterized protein</fullName>
    </submittedName>
</protein>
<reference evidence="2 3" key="1">
    <citation type="journal article" date="2018" name="PLoS ONE">
        <title>The draft genome of Kipferlia bialata reveals reductive genome evolution in fornicate parasites.</title>
        <authorList>
            <person name="Tanifuji G."/>
            <person name="Takabayashi S."/>
            <person name="Kume K."/>
            <person name="Takagi M."/>
            <person name="Nakayama T."/>
            <person name="Kamikawa R."/>
            <person name="Inagaki Y."/>
            <person name="Hashimoto T."/>
        </authorList>
    </citation>
    <scope>NUCLEOTIDE SEQUENCE [LARGE SCALE GENOMIC DNA]</scope>
    <source>
        <strain evidence="2">NY0173</strain>
    </source>
</reference>
<dbReference type="Proteomes" id="UP000265618">
    <property type="component" value="Unassembled WGS sequence"/>
</dbReference>
<dbReference type="EMBL" id="BDIP01004781">
    <property type="protein sequence ID" value="GIQ89192.1"/>
    <property type="molecule type" value="Genomic_DNA"/>
</dbReference>
<accession>A0A9K3D5V1</accession>
<evidence type="ECO:0000313" key="2">
    <source>
        <dbReference type="EMBL" id="GIQ89192.1"/>
    </source>
</evidence>
<comment type="caution">
    <text evidence="2">The sequence shown here is derived from an EMBL/GenBank/DDBJ whole genome shotgun (WGS) entry which is preliminary data.</text>
</comment>
<proteinExistence type="predicted"/>
<name>A0A9K3D5V1_9EUKA</name>